<evidence type="ECO:0008006" key="4">
    <source>
        <dbReference type="Google" id="ProtNLM"/>
    </source>
</evidence>
<keyword evidence="1" id="KW-1133">Transmembrane helix</keyword>
<dbReference type="eggNOG" id="ENOG5032AQE">
    <property type="taxonomic scope" value="Bacteria"/>
</dbReference>
<evidence type="ECO:0000256" key="1">
    <source>
        <dbReference type="SAM" id="Phobius"/>
    </source>
</evidence>
<feature type="transmembrane region" description="Helical" evidence="1">
    <location>
        <begin position="16"/>
        <end position="37"/>
    </location>
</feature>
<keyword evidence="1" id="KW-0812">Transmembrane</keyword>
<dbReference type="AlphaFoldDB" id="A9E960"/>
<comment type="caution">
    <text evidence="2">The sequence shown here is derived from an EMBL/GenBank/DDBJ whole genome shotgun (WGS) entry which is preliminary data.</text>
</comment>
<protein>
    <recommendedName>
        <fullName evidence="4">Prepilin-type N-terminal cleavage/methylation domain-containing protein</fullName>
    </recommendedName>
</protein>
<dbReference type="RefSeq" id="WP_007092616.1">
    <property type="nucleotide sequence ID" value="NZ_CP142125.1"/>
</dbReference>
<name>A9E960_9FLAO</name>
<keyword evidence="3" id="KW-1185">Reference proteome</keyword>
<sequence>MTKNSHKIQAFTLSEMIIVVLLTVIVAGIAFSVLQLVQKHMYAIQANFSNATSVTLLEQSLWIDANRCNHIKYEEDTSTLYFISEIDTTSYTFEKEYIQKETDTFDVAIADKVFYFKGEETIAAKVDAFKLITAKEFRNTALFIYKRNTANTYMNP</sequence>
<gene>
    <name evidence="2" type="ORF">KAOT1_00160</name>
</gene>
<accession>A9E960</accession>
<dbReference type="Proteomes" id="UP000002945">
    <property type="component" value="Unassembled WGS sequence"/>
</dbReference>
<dbReference type="STRING" id="391587.KAOT1_00160"/>
<proteinExistence type="predicted"/>
<dbReference type="EMBL" id="ABIB01000014">
    <property type="protein sequence ID" value="EDP94642.1"/>
    <property type="molecule type" value="Genomic_DNA"/>
</dbReference>
<organism evidence="2 3">
    <name type="scientific">Kordia algicida OT-1</name>
    <dbReference type="NCBI Taxonomy" id="391587"/>
    <lineage>
        <taxon>Bacteria</taxon>
        <taxon>Pseudomonadati</taxon>
        <taxon>Bacteroidota</taxon>
        <taxon>Flavobacteriia</taxon>
        <taxon>Flavobacteriales</taxon>
        <taxon>Flavobacteriaceae</taxon>
        <taxon>Kordia</taxon>
    </lineage>
</organism>
<keyword evidence="1" id="KW-0472">Membrane</keyword>
<evidence type="ECO:0000313" key="3">
    <source>
        <dbReference type="Proteomes" id="UP000002945"/>
    </source>
</evidence>
<evidence type="ECO:0000313" key="2">
    <source>
        <dbReference type="EMBL" id="EDP94642.1"/>
    </source>
</evidence>
<dbReference type="HOGENOM" id="CLU_1684264_0_0_10"/>
<reference evidence="2 3" key="1">
    <citation type="journal article" date="2011" name="J. Bacteriol.">
        <title>Genome sequence of the algicidal bacterium Kordia algicida OT-1.</title>
        <authorList>
            <person name="Lee H.S."/>
            <person name="Kang S.G."/>
            <person name="Kwon K.K."/>
            <person name="Lee J.H."/>
            <person name="Kim S.J."/>
        </authorList>
    </citation>
    <scope>NUCLEOTIDE SEQUENCE [LARGE SCALE GENOMIC DNA]</scope>
    <source>
        <strain evidence="2 3">OT-1</strain>
    </source>
</reference>